<feature type="transmembrane region" description="Helical" evidence="1">
    <location>
        <begin position="97"/>
        <end position="117"/>
    </location>
</feature>
<dbReference type="GeneID" id="93835406"/>
<evidence type="ECO:0000256" key="1">
    <source>
        <dbReference type="SAM" id="Phobius"/>
    </source>
</evidence>
<proteinExistence type="predicted"/>
<dbReference type="RefSeq" id="WP_005411483.1">
    <property type="nucleotide sequence ID" value="NZ_CP008838.1"/>
</dbReference>
<dbReference type="EMBL" id="ABLTIR010000109">
    <property type="protein sequence ID" value="EKZ1928522.1"/>
    <property type="molecule type" value="Genomic_DNA"/>
</dbReference>
<accession>A0AAI9CNV7</accession>
<gene>
    <name evidence="2" type="ORF">REH87_003568</name>
</gene>
<keyword evidence="1" id="KW-0472">Membrane</keyword>
<organism evidence="2 3">
    <name type="scientific">Stenotrophomonas maltophilia</name>
    <name type="common">Pseudomonas maltophilia</name>
    <name type="synonym">Xanthomonas maltophilia</name>
    <dbReference type="NCBI Taxonomy" id="40324"/>
    <lineage>
        <taxon>Bacteria</taxon>
        <taxon>Pseudomonadati</taxon>
        <taxon>Pseudomonadota</taxon>
        <taxon>Gammaproteobacteria</taxon>
        <taxon>Lysobacterales</taxon>
        <taxon>Lysobacteraceae</taxon>
        <taxon>Stenotrophomonas</taxon>
        <taxon>Stenotrophomonas maltophilia group</taxon>
    </lineage>
</organism>
<dbReference type="Proteomes" id="UP001225498">
    <property type="component" value="Unassembled WGS sequence"/>
</dbReference>
<feature type="transmembrane region" description="Helical" evidence="1">
    <location>
        <begin position="63"/>
        <end position="82"/>
    </location>
</feature>
<name>A0AAI9CNV7_STEMA</name>
<keyword evidence="1" id="KW-0812">Transmembrane</keyword>
<feature type="transmembrane region" description="Helical" evidence="1">
    <location>
        <begin position="7"/>
        <end position="26"/>
    </location>
</feature>
<sequence length="137" mass="14818">MIEMIEMLLALWVLPSLLTLALMLLMLFGAPRWRGNPWVYRVGFALLGGFLTPTLLGAGHGGLPCATIGGLVMILTQLQWIGDLQVDFMGIGIRNRGIWIMSTPALVVFAAMMFVPLRTARPARFGFGDDGNGNGNG</sequence>
<evidence type="ECO:0000313" key="2">
    <source>
        <dbReference type="EMBL" id="EKZ1928522.1"/>
    </source>
</evidence>
<reference evidence="2" key="1">
    <citation type="submission" date="2023-08" db="EMBL/GenBank/DDBJ databases">
        <authorList>
            <consortium name="Clinical and Environmental Microbiology Branch: Whole genome sequencing antimicrobial resistance pathogens in the healthcare setting"/>
        </authorList>
    </citation>
    <scope>NUCLEOTIDE SEQUENCE</scope>
    <source>
        <strain evidence="2">2023CJ-00293</strain>
    </source>
</reference>
<keyword evidence="1" id="KW-1133">Transmembrane helix</keyword>
<dbReference type="AlphaFoldDB" id="A0AAI9CNV7"/>
<comment type="caution">
    <text evidence="2">The sequence shown here is derived from an EMBL/GenBank/DDBJ whole genome shotgun (WGS) entry which is preliminary data.</text>
</comment>
<evidence type="ECO:0000313" key="3">
    <source>
        <dbReference type="Proteomes" id="UP001225498"/>
    </source>
</evidence>
<evidence type="ECO:0008006" key="4">
    <source>
        <dbReference type="Google" id="ProtNLM"/>
    </source>
</evidence>
<protein>
    <recommendedName>
        <fullName evidence="4">Transmembrane protein</fullName>
    </recommendedName>
</protein>